<dbReference type="CDD" id="cd03811">
    <property type="entry name" value="GT4_GT28_WabH-like"/>
    <property type="match status" value="1"/>
</dbReference>
<evidence type="ECO:0000259" key="1">
    <source>
        <dbReference type="Pfam" id="PF00534"/>
    </source>
</evidence>
<proteinExistence type="predicted"/>
<dbReference type="EMBL" id="VSTF01000002">
    <property type="protein sequence ID" value="TYL61142.1"/>
    <property type="molecule type" value="Genomic_DNA"/>
</dbReference>
<organism evidence="2 3">
    <name type="scientific">Agathobacter rectalis</name>
    <dbReference type="NCBI Taxonomy" id="39491"/>
    <lineage>
        <taxon>Bacteria</taxon>
        <taxon>Bacillati</taxon>
        <taxon>Bacillota</taxon>
        <taxon>Clostridia</taxon>
        <taxon>Lachnospirales</taxon>
        <taxon>Lachnospiraceae</taxon>
        <taxon>Agathobacter</taxon>
    </lineage>
</organism>
<dbReference type="InterPro" id="IPR001296">
    <property type="entry name" value="Glyco_trans_1"/>
</dbReference>
<dbReference type="GO" id="GO:0016757">
    <property type="term" value="F:glycosyltransferase activity"/>
    <property type="evidence" value="ECO:0007669"/>
    <property type="project" value="InterPro"/>
</dbReference>
<accession>A0A5S4VP89</accession>
<comment type="caution">
    <text evidence="2">The sequence shown here is derived from an EMBL/GenBank/DDBJ whole genome shotgun (WGS) entry which is preliminary data.</text>
</comment>
<dbReference type="SUPFAM" id="SSF53756">
    <property type="entry name" value="UDP-Glycosyltransferase/glycogen phosphorylase"/>
    <property type="match status" value="1"/>
</dbReference>
<sequence>MKDVLIVCYGMGCGGAEKSLISFLNRLPKDRWNVDLIVANPNGMYMKQIPSTVHFLNNQYELENFATPMSLRRKKVCNGRDLINQASWQIKSRFLCKNLSWNEKRWELWGKHLPKLKKRYDLAISYMNGPTNYYVIDKVTAKKKILWIHNEFEKLDVNYDYERNYYEKADRVVTISQDCVDSFARVYPDLRKKTLVLENISSPETIRNAAKLVPEDDFFQYKGLKIVSIGRLAPQKGYEIAIDAAAKVKKQGIEFVWYILGEGELRAELEGLIKTNELVKEVKLVGIKENPYPYIAGCDIFAQTSRYEGKSIALDEAKILNKPILVTNYATVGASINNGENGLIVSMNGESVAEGLMQLSENQQLRNQLVENLKKEKTGNEEEINKYIQLIEENLN</sequence>
<dbReference type="Gene3D" id="3.40.50.2000">
    <property type="entry name" value="Glycogen Phosphorylase B"/>
    <property type="match status" value="2"/>
</dbReference>
<dbReference type="Proteomes" id="UP000324327">
    <property type="component" value="Unassembled WGS sequence"/>
</dbReference>
<keyword evidence="2" id="KW-0808">Transferase</keyword>
<gene>
    <name evidence="2" type="ORF">FYL31_02340</name>
</gene>
<reference evidence="2 3" key="1">
    <citation type="submission" date="2019-08" db="EMBL/GenBank/DDBJ databases">
        <authorList>
            <person name="Duncan S."/>
            <person name="Walker A."/>
        </authorList>
    </citation>
    <scope>NUCLEOTIDE SEQUENCE [LARGE SCALE GENOMIC DNA]</scope>
    <source>
        <strain evidence="2 3">T3WBe13</strain>
    </source>
</reference>
<evidence type="ECO:0000313" key="2">
    <source>
        <dbReference type="EMBL" id="TYL61142.1"/>
    </source>
</evidence>
<dbReference type="PANTHER" id="PTHR12526">
    <property type="entry name" value="GLYCOSYLTRANSFERASE"/>
    <property type="match status" value="1"/>
</dbReference>
<name>A0A5S4VP89_9FIRM</name>
<evidence type="ECO:0000313" key="3">
    <source>
        <dbReference type="Proteomes" id="UP000324327"/>
    </source>
</evidence>
<feature type="domain" description="Glycosyl transferase family 1" evidence="1">
    <location>
        <begin position="223"/>
        <end position="375"/>
    </location>
</feature>
<protein>
    <submittedName>
        <fullName evidence="2">Glycosyltransferase</fullName>
    </submittedName>
</protein>
<dbReference type="Pfam" id="PF00534">
    <property type="entry name" value="Glycos_transf_1"/>
    <property type="match status" value="1"/>
</dbReference>
<reference evidence="2 3" key="2">
    <citation type="submission" date="2019-09" db="EMBL/GenBank/DDBJ databases">
        <title>Strain-level analysis of Eubacterium rectale using genomes from metagenomes.</title>
        <authorList>
            <person name="Karcher N."/>
            <person name="Segata N."/>
        </authorList>
    </citation>
    <scope>NUCLEOTIDE SEQUENCE [LARGE SCALE GENOMIC DNA]</scope>
    <source>
        <strain evidence="2 3">T3WBe13</strain>
    </source>
</reference>
<dbReference type="PANTHER" id="PTHR12526:SF630">
    <property type="entry name" value="GLYCOSYLTRANSFERASE"/>
    <property type="match status" value="1"/>
</dbReference>
<dbReference type="AlphaFoldDB" id="A0A5S4VP89"/>
<dbReference type="RefSeq" id="WP_148871840.1">
    <property type="nucleotide sequence ID" value="NZ_VSTF01000002.1"/>
</dbReference>